<dbReference type="InterPro" id="IPR018289">
    <property type="entry name" value="MULE_transposase_dom"/>
</dbReference>
<name>A0ABM1UXP3_SOLPN</name>
<proteinExistence type="predicted"/>
<dbReference type="Pfam" id="PF10551">
    <property type="entry name" value="MULE"/>
    <property type="match status" value="1"/>
</dbReference>
<protein>
    <submittedName>
        <fullName evidence="3">Uncharacterized protein LOC114074452</fullName>
    </submittedName>
</protein>
<keyword evidence="2" id="KW-1185">Reference proteome</keyword>
<reference evidence="2" key="1">
    <citation type="journal article" date="2014" name="Nat. Genet.">
        <title>The genome of the stress-tolerant wild tomato species Solanum pennellii.</title>
        <authorList>
            <person name="Bolger A."/>
            <person name="Scossa F."/>
            <person name="Bolger M.E."/>
            <person name="Lanz C."/>
            <person name="Maumus F."/>
            <person name="Tohge T."/>
            <person name="Quesneville H."/>
            <person name="Alseekh S."/>
            <person name="Sorensen I."/>
            <person name="Lichtenstein G."/>
            <person name="Fich E.A."/>
            <person name="Conte M."/>
            <person name="Keller H."/>
            <person name="Schneeberger K."/>
            <person name="Schwacke R."/>
            <person name="Ofner I."/>
            <person name="Vrebalov J."/>
            <person name="Xu Y."/>
            <person name="Osorio S."/>
            <person name="Aflitos S.A."/>
            <person name="Schijlen E."/>
            <person name="Jimenez-Gomez J.M."/>
            <person name="Ryngajllo M."/>
            <person name="Kimura S."/>
            <person name="Kumar R."/>
            <person name="Koenig D."/>
            <person name="Headland L.R."/>
            <person name="Maloof J.N."/>
            <person name="Sinha N."/>
            <person name="van Ham R.C."/>
            <person name="Lankhorst R.K."/>
            <person name="Mao L."/>
            <person name="Vogel A."/>
            <person name="Arsova B."/>
            <person name="Panstruga R."/>
            <person name="Fei Z."/>
            <person name="Rose J.K."/>
            <person name="Zamir D."/>
            <person name="Carrari F."/>
            <person name="Giovannoni J.J."/>
            <person name="Weigel D."/>
            <person name="Usadel B."/>
            <person name="Fernie A.R."/>
        </authorList>
    </citation>
    <scope>NUCLEOTIDE SEQUENCE [LARGE SCALE GENOMIC DNA]</scope>
    <source>
        <strain evidence="2">cv. LA0716</strain>
    </source>
</reference>
<dbReference type="PANTHER" id="PTHR31973:SF197">
    <property type="entry name" value="SWIM-TYPE DOMAIN-CONTAINING PROTEIN"/>
    <property type="match status" value="1"/>
</dbReference>
<reference evidence="3" key="2">
    <citation type="submission" date="2025-08" db="UniProtKB">
        <authorList>
            <consortium name="RefSeq"/>
        </authorList>
    </citation>
    <scope>IDENTIFICATION</scope>
</reference>
<dbReference type="GeneID" id="114074452"/>
<organism evidence="2 3">
    <name type="scientific">Solanum pennellii</name>
    <name type="common">Tomato</name>
    <name type="synonym">Lycopersicon pennellii</name>
    <dbReference type="NCBI Taxonomy" id="28526"/>
    <lineage>
        <taxon>Eukaryota</taxon>
        <taxon>Viridiplantae</taxon>
        <taxon>Streptophyta</taxon>
        <taxon>Embryophyta</taxon>
        <taxon>Tracheophyta</taxon>
        <taxon>Spermatophyta</taxon>
        <taxon>Magnoliopsida</taxon>
        <taxon>eudicotyledons</taxon>
        <taxon>Gunneridae</taxon>
        <taxon>Pentapetalae</taxon>
        <taxon>asterids</taxon>
        <taxon>lamiids</taxon>
        <taxon>Solanales</taxon>
        <taxon>Solanaceae</taxon>
        <taxon>Solanoideae</taxon>
        <taxon>Solaneae</taxon>
        <taxon>Solanum</taxon>
        <taxon>Solanum subgen. Lycopersicon</taxon>
    </lineage>
</organism>
<gene>
    <name evidence="3" type="primary">LOC114074452</name>
</gene>
<evidence type="ECO:0000313" key="3">
    <source>
        <dbReference type="RefSeq" id="XP_027768261.1"/>
    </source>
</evidence>
<sequence>MPVHSCQKATRNYLCNSRFIATVFKKKVIEQPNIRVFKLQELIRKKYNVHVGKTTTRRARAKILNELMGDHVKEFGRILDYKDELLRTNPGSTCVVKLGEANESGRPVFEAFYICFAALKMAFMSARKCIGLDGCFLKGVCRGQLLIAVAKDGNNQMLPLAWAVVENENTITWSWFISLLKEDLRLGDGTSFTIMPDMQKGLDIAIKELLPACEERRCARHILANLSKNWRGLQRKKQFWKCARNTFEVEFRENLHELSKLGTGGTCIVDDLIYYDKEYWCKVYIYCEVKSDAIDNNMCESFNA</sequence>
<accession>A0ABM1UXP3</accession>
<dbReference type="Proteomes" id="UP000694930">
    <property type="component" value="Chromosome 10"/>
</dbReference>
<dbReference type="RefSeq" id="XP_027768261.1">
    <property type="nucleotide sequence ID" value="XM_027912460.1"/>
</dbReference>
<evidence type="ECO:0000313" key="2">
    <source>
        <dbReference type="Proteomes" id="UP000694930"/>
    </source>
</evidence>
<feature type="domain" description="MULE transposase" evidence="1">
    <location>
        <begin position="130"/>
        <end position="225"/>
    </location>
</feature>
<evidence type="ECO:0000259" key="1">
    <source>
        <dbReference type="Pfam" id="PF10551"/>
    </source>
</evidence>
<dbReference type="PANTHER" id="PTHR31973">
    <property type="entry name" value="POLYPROTEIN, PUTATIVE-RELATED"/>
    <property type="match status" value="1"/>
</dbReference>